<dbReference type="InterPro" id="IPR018251">
    <property type="entry name" value="Crust_neurhormone_CS"/>
</dbReference>
<dbReference type="Gene3D" id="1.10.2010.10">
    <property type="entry name" value="Crustacean CHH/MIH/GIH neurohormone"/>
    <property type="match status" value="1"/>
</dbReference>
<feature type="signal peptide" evidence="9">
    <location>
        <begin position="1"/>
        <end position="27"/>
    </location>
</feature>
<reference evidence="10" key="1">
    <citation type="submission" date="2011-05" db="EMBL/GenBank/DDBJ databases">
        <title>Identification, characterisation and expression of crustacean hyperglycemic hormone in the intertidal isopod, Eurydice pulchra.</title>
        <authorList>
            <person name="Wilcockson D.C."/>
            <person name="Webster S.G."/>
        </authorList>
    </citation>
    <scope>NUCLEOTIDE SEQUENCE</scope>
</reference>
<evidence type="ECO:0000256" key="3">
    <source>
        <dbReference type="ARBA" id="ARBA00022525"/>
    </source>
</evidence>
<sequence>MFSSKLSASVVAVWVVVLLCIAETGEGRNMEPSTLDRLNNAKAKRQVFDASCKGIYDRELFSQLERVCEDCYNLYRKPVVATECRRECYTTEVFESCLRDLMMHDLINEYKEKAYMVAGKK</sequence>
<feature type="disulfide bond" evidence="8">
    <location>
        <begin position="52"/>
        <end position="88"/>
    </location>
</feature>
<evidence type="ECO:0000256" key="6">
    <source>
        <dbReference type="ARBA" id="ARBA00023320"/>
    </source>
</evidence>
<evidence type="ECO:0000313" key="10">
    <source>
        <dbReference type="EMBL" id="AEI83867.1"/>
    </source>
</evidence>
<dbReference type="Pfam" id="PF01147">
    <property type="entry name" value="Crust_neurohorm"/>
    <property type="match status" value="1"/>
</dbReference>
<feature type="chain" id="PRO_5003705428" evidence="9">
    <location>
        <begin position="28"/>
        <end position="121"/>
    </location>
</feature>
<dbReference type="PANTHER" id="PTHR35981:SF2">
    <property type="entry name" value="ION TRANSPORT PEPTIDE, ISOFORM C"/>
    <property type="match status" value="1"/>
</dbReference>
<accession>I6M4D6</accession>
<evidence type="ECO:0000256" key="1">
    <source>
        <dbReference type="ARBA" id="ARBA00004613"/>
    </source>
</evidence>
<evidence type="ECO:0000256" key="8">
    <source>
        <dbReference type="PIRSR" id="PIRSR631098-51"/>
    </source>
</evidence>
<comment type="subcellular location">
    <subcellularLocation>
        <location evidence="1">Secreted</location>
    </subcellularLocation>
</comment>
<dbReference type="EMBL" id="JF927891">
    <property type="protein sequence ID" value="AEI83867.1"/>
    <property type="molecule type" value="mRNA"/>
</dbReference>
<proteinExistence type="evidence at transcript level"/>
<keyword evidence="9" id="KW-0732">Signal</keyword>
<evidence type="ECO:0000256" key="2">
    <source>
        <dbReference type="ARBA" id="ARBA00005447"/>
    </source>
</evidence>
<feature type="modified residue" description="Pyrrolidone carboxylic acid; partial" evidence="7">
    <location>
        <position position="46"/>
    </location>
</feature>
<protein>
    <submittedName>
        <fullName evidence="10">Crustacean hyperglycemic hormone</fullName>
    </submittedName>
</protein>
<comment type="similarity">
    <text evidence="2">Belongs to the arthropod CHH/MIH/GIH/VIH hormone family.</text>
</comment>
<dbReference type="PRINTS" id="PR00548">
    <property type="entry name" value="HYPRGLYCEMC1"/>
</dbReference>
<dbReference type="GO" id="GO:0005184">
    <property type="term" value="F:neuropeptide hormone activity"/>
    <property type="evidence" value="ECO:0007669"/>
    <property type="project" value="InterPro"/>
</dbReference>
<evidence type="ECO:0000256" key="5">
    <source>
        <dbReference type="ARBA" id="ARBA00023157"/>
    </source>
</evidence>
<dbReference type="PANTHER" id="PTHR35981">
    <property type="entry name" value="ION TRANSPORT PEPTIDE, ISOFORM C"/>
    <property type="match status" value="1"/>
</dbReference>
<dbReference type="PRINTS" id="PR00550">
    <property type="entry name" value="HYPRGLYCEMIC"/>
</dbReference>
<dbReference type="GO" id="GO:0005576">
    <property type="term" value="C:extracellular region"/>
    <property type="evidence" value="ECO:0007669"/>
    <property type="project" value="UniProtKB-SubCell"/>
</dbReference>
<keyword evidence="6" id="KW-0527">Neuropeptide</keyword>
<feature type="disulfide bond" evidence="8">
    <location>
        <begin position="71"/>
        <end position="97"/>
    </location>
</feature>
<dbReference type="InterPro" id="IPR031098">
    <property type="entry name" value="Crust_neurohorm"/>
</dbReference>
<keyword evidence="3" id="KW-0964">Secreted</keyword>
<dbReference type="InterPro" id="IPR001166">
    <property type="entry name" value="Hyperglycemic"/>
</dbReference>
<dbReference type="SUPFAM" id="SSF81778">
    <property type="entry name" value="Crustacean CHH/MIH/GIH neurohormone"/>
    <property type="match status" value="1"/>
</dbReference>
<organism evidence="10">
    <name type="scientific">Eurydice pulchra</name>
    <name type="common">Speckled sea louse</name>
    <dbReference type="NCBI Taxonomy" id="155694"/>
    <lineage>
        <taxon>Eukaryota</taxon>
        <taxon>Metazoa</taxon>
        <taxon>Ecdysozoa</taxon>
        <taxon>Arthropoda</taxon>
        <taxon>Crustacea</taxon>
        <taxon>Multicrustacea</taxon>
        <taxon>Malacostraca</taxon>
        <taxon>Eumalacostraca</taxon>
        <taxon>Peracarida</taxon>
        <taxon>Isopoda</taxon>
        <taxon>Cirolanidae</taxon>
        <taxon>Eurydice</taxon>
    </lineage>
</organism>
<keyword evidence="5 8" id="KW-1015">Disulfide bond</keyword>
<name>I6M4D6_EURPU</name>
<keyword evidence="4" id="KW-0372">Hormone</keyword>
<feature type="disulfide bond" evidence="8">
    <location>
        <begin position="68"/>
        <end position="84"/>
    </location>
</feature>
<keyword evidence="7" id="KW-0873">Pyrrolidone carboxylic acid</keyword>
<evidence type="ECO:0000256" key="9">
    <source>
        <dbReference type="SAM" id="SignalP"/>
    </source>
</evidence>
<evidence type="ECO:0000256" key="7">
    <source>
        <dbReference type="PIRSR" id="PIRSR631098-50"/>
    </source>
</evidence>
<dbReference type="GO" id="GO:0007623">
    <property type="term" value="P:circadian rhythm"/>
    <property type="evidence" value="ECO:0007669"/>
    <property type="project" value="TreeGrafter"/>
</dbReference>
<gene>
    <name evidence="10" type="primary">CHH</name>
</gene>
<dbReference type="GO" id="GO:0007218">
    <property type="term" value="P:neuropeptide signaling pathway"/>
    <property type="evidence" value="ECO:0007669"/>
    <property type="project" value="UniProtKB-KW"/>
</dbReference>
<dbReference type="AlphaFoldDB" id="I6M4D6"/>
<dbReference type="InterPro" id="IPR000346">
    <property type="entry name" value="Hyperglycemic1"/>
</dbReference>
<dbReference type="InterPro" id="IPR035957">
    <property type="entry name" value="Crust_neurohorm_sf"/>
</dbReference>
<evidence type="ECO:0000256" key="4">
    <source>
        <dbReference type="ARBA" id="ARBA00022702"/>
    </source>
</evidence>
<dbReference type="PROSITE" id="PS01250">
    <property type="entry name" value="CHH_MIH_GIH"/>
    <property type="match status" value="1"/>
</dbReference>